<dbReference type="Proteomes" id="UP001141327">
    <property type="component" value="Unassembled WGS sequence"/>
</dbReference>
<reference evidence="2" key="1">
    <citation type="journal article" date="2022" name="bioRxiv">
        <title>Genomics of Preaxostyla Flagellates Illuminates Evolutionary Transitions and the Path Towards Mitochondrial Loss.</title>
        <authorList>
            <person name="Novak L.V.F."/>
            <person name="Treitli S.C."/>
            <person name="Pyrih J."/>
            <person name="Halakuc P."/>
            <person name="Pipaliya S.V."/>
            <person name="Vacek V."/>
            <person name="Brzon O."/>
            <person name="Soukal P."/>
            <person name="Eme L."/>
            <person name="Dacks J.B."/>
            <person name="Karnkowska A."/>
            <person name="Elias M."/>
            <person name="Hampl V."/>
        </authorList>
    </citation>
    <scope>NUCLEOTIDE SEQUENCE</scope>
    <source>
        <strain evidence="2">RCP-MX</strain>
    </source>
</reference>
<gene>
    <name evidence="2" type="ORF">PAPYR_2073</name>
</gene>
<protein>
    <submittedName>
        <fullName evidence="2">Uncharacterized protein</fullName>
    </submittedName>
</protein>
<name>A0ABQ8UUR8_9EUKA</name>
<comment type="caution">
    <text evidence="2">The sequence shown here is derived from an EMBL/GenBank/DDBJ whole genome shotgun (WGS) entry which is preliminary data.</text>
</comment>
<proteinExistence type="predicted"/>
<organism evidence="2 3">
    <name type="scientific">Paratrimastix pyriformis</name>
    <dbReference type="NCBI Taxonomy" id="342808"/>
    <lineage>
        <taxon>Eukaryota</taxon>
        <taxon>Metamonada</taxon>
        <taxon>Preaxostyla</taxon>
        <taxon>Paratrimastigidae</taxon>
        <taxon>Paratrimastix</taxon>
    </lineage>
</organism>
<evidence type="ECO:0000313" key="2">
    <source>
        <dbReference type="EMBL" id="KAJ4461492.1"/>
    </source>
</evidence>
<accession>A0ABQ8UUR8</accession>
<feature type="region of interest" description="Disordered" evidence="1">
    <location>
        <begin position="51"/>
        <end position="71"/>
    </location>
</feature>
<dbReference type="EMBL" id="JAPMOS010000007">
    <property type="protein sequence ID" value="KAJ4461492.1"/>
    <property type="molecule type" value="Genomic_DNA"/>
</dbReference>
<evidence type="ECO:0000256" key="1">
    <source>
        <dbReference type="SAM" id="MobiDB-lite"/>
    </source>
</evidence>
<evidence type="ECO:0000313" key="3">
    <source>
        <dbReference type="Proteomes" id="UP001141327"/>
    </source>
</evidence>
<keyword evidence="3" id="KW-1185">Reference proteome</keyword>
<sequence length="227" mass="24813">MSTGMTATEQERRRAEIYCLNEFLTAVDAFFANKFREELEKKRKALCDTVPSSAQLPPATGSSLGGSTPVPSTLPLALDPVPTLPRISTPSSPTPPIFFLLRQLHGFPTPRLTHKAPSHPPRFRRHLNPGALFSFSDCPPTGHSRPAQYSIAGAEATTLHESCRTPSNRLTSKEAPITPGFAHQAAHVHSARLLKSDALCDHGKRTNYCTFFFFLLVFGRFGASQTG</sequence>